<dbReference type="PANTHER" id="PTHR10426:SF95">
    <property type="entry name" value="OS06G0623700 PROTEIN"/>
    <property type="match status" value="1"/>
</dbReference>
<comment type="caution">
    <text evidence="1">The sequence shown here is derived from an EMBL/GenBank/DDBJ whole genome shotgun (WGS) entry which is preliminary data.</text>
</comment>
<organism evidence="1 2">
    <name type="scientific">Eleusine coracana subsp. coracana</name>
    <dbReference type="NCBI Taxonomy" id="191504"/>
    <lineage>
        <taxon>Eukaryota</taxon>
        <taxon>Viridiplantae</taxon>
        <taxon>Streptophyta</taxon>
        <taxon>Embryophyta</taxon>
        <taxon>Tracheophyta</taxon>
        <taxon>Spermatophyta</taxon>
        <taxon>Magnoliopsida</taxon>
        <taxon>Liliopsida</taxon>
        <taxon>Poales</taxon>
        <taxon>Poaceae</taxon>
        <taxon>PACMAD clade</taxon>
        <taxon>Chloridoideae</taxon>
        <taxon>Cynodonteae</taxon>
        <taxon>Eleusininae</taxon>
        <taxon>Eleusine</taxon>
    </lineage>
</organism>
<name>A0AAV5ESR6_ELECO</name>
<dbReference type="Gene3D" id="2.120.10.30">
    <property type="entry name" value="TolB, C-terminal domain"/>
    <property type="match status" value="1"/>
</dbReference>
<reference evidence="1" key="1">
    <citation type="journal article" date="2018" name="DNA Res.">
        <title>Multiple hybrid de novo genome assembly of finger millet, an orphan allotetraploid crop.</title>
        <authorList>
            <person name="Hatakeyama M."/>
            <person name="Aluri S."/>
            <person name="Balachadran M.T."/>
            <person name="Sivarajan S.R."/>
            <person name="Patrignani A."/>
            <person name="Gruter S."/>
            <person name="Poveda L."/>
            <person name="Shimizu-Inatsugi R."/>
            <person name="Baeten J."/>
            <person name="Francoijs K.J."/>
            <person name="Nataraja K.N."/>
            <person name="Reddy Y.A.N."/>
            <person name="Phadnis S."/>
            <person name="Ravikumar R.L."/>
            <person name="Schlapbach R."/>
            <person name="Sreeman S.M."/>
            <person name="Shimizu K.K."/>
        </authorList>
    </citation>
    <scope>NUCLEOTIDE SEQUENCE</scope>
</reference>
<gene>
    <name evidence="1" type="primary">gb13241</name>
    <name evidence="1" type="ORF">PR202_gb13241</name>
</gene>
<keyword evidence="2" id="KW-1185">Reference proteome</keyword>
<dbReference type="Proteomes" id="UP001054889">
    <property type="component" value="Unassembled WGS sequence"/>
</dbReference>
<evidence type="ECO:0000313" key="1">
    <source>
        <dbReference type="EMBL" id="GJN25417.1"/>
    </source>
</evidence>
<protein>
    <submittedName>
        <fullName evidence="1">Uncharacterized protein</fullName>
    </submittedName>
</protein>
<dbReference type="PANTHER" id="PTHR10426">
    <property type="entry name" value="STRICTOSIDINE SYNTHASE-RELATED"/>
    <property type="match status" value="1"/>
</dbReference>
<reference evidence="1" key="2">
    <citation type="submission" date="2021-12" db="EMBL/GenBank/DDBJ databases">
        <title>Resequencing data analysis of finger millet.</title>
        <authorList>
            <person name="Hatakeyama M."/>
            <person name="Aluri S."/>
            <person name="Balachadran M.T."/>
            <person name="Sivarajan S.R."/>
            <person name="Poveda L."/>
            <person name="Shimizu-Inatsugi R."/>
            <person name="Schlapbach R."/>
            <person name="Sreeman S.M."/>
            <person name="Shimizu K.K."/>
        </authorList>
    </citation>
    <scope>NUCLEOTIDE SEQUENCE</scope>
</reference>
<dbReference type="InterPro" id="IPR011042">
    <property type="entry name" value="6-blade_b-propeller_TolB-like"/>
</dbReference>
<dbReference type="GO" id="GO:0012505">
    <property type="term" value="C:endomembrane system"/>
    <property type="evidence" value="ECO:0007669"/>
    <property type="project" value="TreeGrafter"/>
</dbReference>
<sequence length="141" mass="15235">MGLMKAGPSGGEAIVAMAVGVPLSFTNGVDVDQVTRDVCFTSNSMMYIWTKHKMVTRIGDSMGRILKFDSKTNKVTVHRFDVAYHASPLMSTGLTLLSRSLIYANFSSSGSKVPSLGLTSSSRTYKGIQIMCDLLRMADIG</sequence>
<accession>A0AAV5ESR6</accession>
<evidence type="ECO:0000313" key="2">
    <source>
        <dbReference type="Proteomes" id="UP001054889"/>
    </source>
</evidence>
<proteinExistence type="predicted"/>
<dbReference type="AlphaFoldDB" id="A0AAV5ESR6"/>
<dbReference type="GO" id="GO:0016787">
    <property type="term" value="F:hydrolase activity"/>
    <property type="evidence" value="ECO:0007669"/>
    <property type="project" value="TreeGrafter"/>
</dbReference>
<dbReference type="EMBL" id="BQKI01000078">
    <property type="protein sequence ID" value="GJN25417.1"/>
    <property type="molecule type" value="Genomic_DNA"/>
</dbReference>